<keyword evidence="4" id="KW-0274">FAD</keyword>
<dbReference type="InterPro" id="IPR020946">
    <property type="entry name" value="Flavin_mOase-like"/>
</dbReference>
<name>A0ABP0BWY7_9PEZI</name>
<evidence type="ECO:0000256" key="2">
    <source>
        <dbReference type="ARBA" id="ARBA00010139"/>
    </source>
</evidence>
<dbReference type="PANTHER" id="PTHR43098:SF2">
    <property type="entry name" value="FAD-BINDING MONOOXYGENASE AUSB-RELATED"/>
    <property type="match status" value="1"/>
</dbReference>
<dbReference type="PANTHER" id="PTHR43098">
    <property type="entry name" value="L-ORNITHINE N(5)-MONOOXYGENASE-RELATED"/>
    <property type="match status" value="1"/>
</dbReference>
<dbReference type="PRINTS" id="PR00411">
    <property type="entry name" value="PNDRDTASEI"/>
</dbReference>
<dbReference type="InterPro" id="IPR036188">
    <property type="entry name" value="FAD/NAD-bd_sf"/>
</dbReference>
<keyword evidence="8" id="KW-1185">Reference proteome</keyword>
<comment type="caution">
    <text evidence="7">The sequence shown here is derived from an EMBL/GenBank/DDBJ whole genome shotgun (WGS) entry which is preliminary data.</text>
</comment>
<keyword evidence="5" id="KW-0521">NADP</keyword>
<organism evidence="7 8">
    <name type="scientific">Sporothrix eucalyptigena</name>
    <dbReference type="NCBI Taxonomy" id="1812306"/>
    <lineage>
        <taxon>Eukaryota</taxon>
        <taxon>Fungi</taxon>
        <taxon>Dikarya</taxon>
        <taxon>Ascomycota</taxon>
        <taxon>Pezizomycotina</taxon>
        <taxon>Sordariomycetes</taxon>
        <taxon>Sordariomycetidae</taxon>
        <taxon>Ophiostomatales</taxon>
        <taxon>Ophiostomataceae</taxon>
        <taxon>Sporothrix</taxon>
    </lineage>
</organism>
<evidence type="ECO:0000256" key="4">
    <source>
        <dbReference type="ARBA" id="ARBA00022827"/>
    </source>
</evidence>
<evidence type="ECO:0000313" key="8">
    <source>
        <dbReference type="Proteomes" id="UP001642482"/>
    </source>
</evidence>
<evidence type="ECO:0000256" key="3">
    <source>
        <dbReference type="ARBA" id="ARBA00022630"/>
    </source>
</evidence>
<dbReference type="Pfam" id="PF00743">
    <property type="entry name" value="FMO-like"/>
    <property type="match status" value="1"/>
</dbReference>
<comment type="similarity">
    <text evidence="2">Belongs to the FAD-binding monooxygenase family.</text>
</comment>
<dbReference type="Proteomes" id="UP001642482">
    <property type="component" value="Unassembled WGS sequence"/>
</dbReference>
<reference evidence="7 8" key="1">
    <citation type="submission" date="2024-01" db="EMBL/GenBank/DDBJ databases">
        <authorList>
            <person name="Allen C."/>
            <person name="Tagirdzhanova G."/>
        </authorList>
    </citation>
    <scope>NUCLEOTIDE SEQUENCE [LARGE SCALE GENOMIC DNA]</scope>
</reference>
<evidence type="ECO:0000256" key="5">
    <source>
        <dbReference type="ARBA" id="ARBA00022857"/>
    </source>
</evidence>
<evidence type="ECO:0008006" key="9">
    <source>
        <dbReference type="Google" id="ProtNLM"/>
    </source>
</evidence>
<accession>A0ABP0BWY7</accession>
<evidence type="ECO:0000256" key="1">
    <source>
        <dbReference type="ARBA" id="ARBA00001974"/>
    </source>
</evidence>
<dbReference type="InterPro" id="IPR050775">
    <property type="entry name" value="FAD-binding_Monooxygenases"/>
</dbReference>
<gene>
    <name evidence="7" type="ORF">SEUCBS140593_005419</name>
</gene>
<evidence type="ECO:0000313" key="7">
    <source>
        <dbReference type="EMBL" id="CAK7223982.1"/>
    </source>
</evidence>
<sequence>MTGNTTLDAAEAKYREEREKRIRPDGMKQFVDLYAVDKFQKFLQDPWVAEKKVSGVNGHYTAALSDGQTTDILIIGAGYGGLLFAARLIDSGVDVNRIRLVDNAGSFGGTWYWNRYPGLMCDIESYIYMPLLEETGYMPSKKYASGQELREYADLIAAKWNLTDKALFRSRVDKLAWDDNTKEWTVSITKIDDNESETPLTVKSRFAVLASGFTVIPHIPTIPGLTEFKGSTFHTARWDYTVTGGTSGDPRLTALQDKRVGIIGTGATAVQVVPAVAKWAKSLYVFQRTPSAVDERNNAVTDPEKWTSTVANNSGWQKARSKNFTAFLSDLPAKPEVNLVNDGWTTMLSYSAIISSSGKEIKSADNVAERATYLHAIDFPRQQTIRDRVDRVVSDRDTADKLKAWYPGWCKRPCFHDDYLGAFNQPNVTLVDTNGRGVELITENGVVVDGTEHPLEVLILSTGYRSPFLYSPCGRVNIDIRGRNNTSLDDKWNSGVTTLHGVMSHDFPNLFWPGFSQAGGSPNFAYCIDISAQHVAAIFKEACTRVPNSPTTDVYKYNFTIEATSEAEEAWSEKVASMAGVFAASAGCTPSYINAEGEYEREVAPEVLKRRARGALWAKGMDDFEDTIKEWETKGGFEGVDFVRVE</sequence>
<comment type="cofactor">
    <cofactor evidence="1">
        <name>FAD</name>
        <dbReference type="ChEBI" id="CHEBI:57692"/>
    </cofactor>
</comment>
<protein>
    <recommendedName>
        <fullName evidence="9">FAD/NAD(P)-binding domain-containing protein</fullName>
    </recommendedName>
</protein>
<dbReference type="SUPFAM" id="SSF51905">
    <property type="entry name" value="FAD/NAD(P)-binding domain"/>
    <property type="match status" value="1"/>
</dbReference>
<proteinExistence type="inferred from homology"/>
<dbReference type="Pfam" id="PF13450">
    <property type="entry name" value="NAD_binding_8"/>
    <property type="match status" value="1"/>
</dbReference>
<dbReference type="Gene3D" id="3.50.50.60">
    <property type="entry name" value="FAD/NAD(P)-binding domain"/>
    <property type="match status" value="2"/>
</dbReference>
<evidence type="ECO:0000256" key="6">
    <source>
        <dbReference type="ARBA" id="ARBA00023002"/>
    </source>
</evidence>
<keyword evidence="6" id="KW-0560">Oxidoreductase</keyword>
<dbReference type="EMBL" id="CAWUHD010000052">
    <property type="protein sequence ID" value="CAK7223982.1"/>
    <property type="molecule type" value="Genomic_DNA"/>
</dbReference>
<keyword evidence="3" id="KW-0285">Flavoprotein</keyword>